<evidence type="ECO:0000256" key="3">
    <source>
        <dbReference type="ARBA" id="ARBA00022606"/>
    </source>
</evidence>
<dbReference type="PANTHER" id="PTHR21137:SF35">
    <property type="entry name" value="ODORANT RECEPTOR 19A-RELATED"/>
    <property type="match status" value="1"/>
</dbReference>
<evidence type="ECO:0000256" key="10">
    <source>
        <dbReference type="RuleBase" id="RU351113"/>
    </source>
</evidence>
<evidence type="ECO:0000256" key="2">
    <source>
        <dbReference type="ARBA" id="ARBA00022475"/>
    </source>
</evidence>
<evidence type="ECO:0000256" key="4">
    <source>
        <dbReference type="ARBA" id="ARBA00022692"/>
    </source>
</evidence>
<dbReference type="RefSeq" id="XP_017880491.1">
    <property type="nucleotide sequence ID" value="XM_018025002.2"/>
</dbReference>
<keyword evidence="9 10" id="KW-0807">Transducer</keyword>
<dbReference type="GO" id="GO:0005549">
    <property type="term" value="F:odorant binding"/>
    <property type="evidence" value="ECO:0007669"/>
    <property type="project" value="InterPro"/>
</dbReference>
<dbReference type="Pfam" id="PF02949">
    <property type="entry name" value="7tm_6"/>
    <property type="match status" value="1"/>
</dbReference>
<comment type="similarity">
    <text evidence="10">Belongs to the insect chemoreceptor superfamily. Heteromeric odorant receptor channel (TC 1.A.69) family.</text>
</comment>
<feature type="transmembrane region" description="Helical" evidence="10">
    <location>
        <begin position="86"/>
        <end position="105"/>
    </location>
</feature>
<dbReference type="GO" id="GO:0007165">
    <property type="term" value="P:signal transduction"/>
    <property type="evidence" value="ECO:0007669"/>
    <property type="project" value="UniProtKB-KW"/>
</dbReference>
<comment type="caution">
    <text evidence="10">Lacks conserved residue(s) required for the propagation of feature annotation.</text>
</comment>
<keyword evidence="2" id="KW-1003">Cell membrane</keyword>
<evidence type="ECO:0000256" key="6">
    <source>
        <dbReference type="ARBA" id="ARBA00022989"/>
    </source>
</evidence>
<dbReference type="InterPro" id="IPR004117">
    <property type="entry name" value="7tm6_olfct_rcpt"/>
</dbReference>
<accession>A0AAJ7IZJ2</accession>
<evidence type="ECO:0000256" key="7">
    <source>
        <dbReference type="ARBA" id="ARBA00023136"/>
    </source>
</evidence>
<feature type="transmembrane region" description="Helical" evidence="10">
    <location>
        <begin position="53"/>
        <end position="74"/>
    </location>
</feature>
<dbReference type="GeneID" id="108625202"/>
<gene>
    <name evidence="12" type="primary">LOC108625202</name>
</gene>
<feature type="transmembrane region" description="Helical" evidence="10">
    <location>
        <begin position="313"/>
        <end position="334"/>
    </location>
</feature>
<keyword evidence="11" id="KW-1185">Reference proteome</keyword>
<evidence type="ECO:0000256" key="8">
    <source>
        <dbReference type="ARBA" id="ARBA00023170"/>
    </source>
</evidence>
<keyword evidence="4 10" id="KW-0812">Transmembrane</keyword>
<name>A0AAJ7IZJ2_9HYME</name>
<evidence type="ECO:0000256" key="1">
    <source>
        <dbReference type="ARBA" id="ARBA00004651"/>
    </source>
</evidence>
<organism evidence="11 12">
    <name type="scientific">Ceratina calcarata</name>
    <dbReference type="NCBI Taxonomy" id="156304"/>
    <lineage>
        <taxon>Eukaryota</taxon>
        <taxon>Metazoa</taxon>
        <taxon>Ecdysozoa</taxon>
        <taxon>Arthropoda</taxon>
        <taxon>Hexapoda</taxon>
        <taxon>Insecta</taxon>
        <taxon>Pterygota</taxon>
        <taxon>Neoptera</taxon>
        <taxon>Endopterygota</taxon>
        <taxon>Hymenoptera</taxon>
        <taxon>Apocrita</taxon>
        <taxon>Aculeata</taxon>
        <taxon>Apoidea</taxon>
        <taxon>Anthophila</taxon>
        <taxon>Apidae</taxon>
        <taxon>Ceratina</taxon>
        <taxon>Zadontomerus</taxon>
    </lineage>
</organism>
<dbReference type="AlphaFoldDB" id="A0AAJ7IZJ2"/>
<keyword evidence="7 10" id="KW-0472">Membrane</keyword>
<sequence length="410" mass="46596">MHLFTQDQMGHKPGNRNYEQDIVFVTKHNKWVLRSIGIWPSVLKGAARFLPKIVIGIGNFALLFAIIPCILYIVFEERDIVMKLKLIGLVGFCVTSLLMYLALIARKPKIEDCIEQVQIDWMQIEFPRDRELMLKYGQVGRNLTVLSAVFMYSGGIFYYTILQYAIGTFIDEHNRTIRPVIYPTYSVLFDVQTSPIYEIVYTMHCMCGYMMYSTTAGTCGLAALFATHACGQIDVVASHLSDLVHSEHNEKTSTLDRRFVQIIEHHLRILRFSAAIDFMLREICLVQLVSSTCIICLLEYYCLTDWEQRNTLSLTTYTVLLISLTFNIFILCYIGDLLMEKTSSVGQSCFMIEWYNLPSKTIQGLILVIAMSGSPAKISAGSIADLSLSMFVNILKTTVAYLSILRTSVM</sequence>
<evidence type="ECO:0000256" key="5">
    <source>
        <dbReference type="ARBA" id="ARBA00022725"/>
    </source>
</evidence>
<dbReference type="GO" id="GO:0004984">
    <property type="term" value="F:olfactory receptor activity"/>
    <property type="evidence" value="ECO:0007669"/>
    <property type="project" value="InterPro"/>
</dbReference>
<comment type="subcellular location">
    <subcellularLocation>
        <location evidence="1 10">Cell membrane</location>
        <topology evidence="1 10">Multi-pass membrane protein</topology>
    </subcellularLocation>
</comment>
<keyword evidence="5 10" id="KW-0552">Olfaction</keyword>
<reference evidence="12" key="1">
    <citation type="submission" date="2025-08" db="UniProtKB">
        <authorList>
            <consortium name="RefSeq"/>
        </authorList>
    </citation>
    <scope>IDENTIFICATION</scope>
    <source>
        <tissue evidence="12">Whole body</tissue>
    </source>
</reference>
<evidence type="ECO:0000313" key="11">
    <source>
        <dbReference type="Proteomes" id="UP000694925"/>
    </source>
</evidence>
<keyword evidence="3 10" id="KW-0716">Sensory transduction</keyword>
<proteinExistence type="inferred from homology"/>
<protein>
    <recommendedName>
        <fullName evidence="10">Odorant receptor</fullName>
    </recommendedName>
</protein>
<dbReference type="GO" id="GO:0005886">
    <property type="term" value="C:plasma membrane"/>
    <property type="evidence" value="ECO:0007669"/>
    <property type="project" value="UniProtKB-SubCell"/>
</dbReference>
<keyword evidence="8 10" id="KW-0675">Receptor</keyword>
<dbReference type="Proteomes" id="UP000694925">
    <property type="component" value="Unplaced"/>
</dbReference>
<evidence type="ECO:0000256" key="9">
    <source>
        <dbReference type="ARBA" id="ARBA00023224"/>
    </source>
</evidence>
<dbReference type="KEGG" id="ccal:108625202"/>
<keyword evidence="6 10" id="KW-1133">Transmembrane helix</keyword>
<feature type="transmembrane region" description="Helical" evidence="10">
    <location>
        <begin position="143"/>
        <end position="166"/>
    </location>
</feature>
<evidence type="ECO:0000313" key="12">
    <source>
        <dbReference type="RefSeq" id="XP_017880491.1"/>
    </source>
</evidence>
<dbReference type="PANTHER" id="PTHR21137">
    <property type="entry name" value="ODORANT RECEPTOR"/>
    <property type="match status" value="1"/>
</dbReference>